<evidence type="ECO:0000313" key="1">
    <source>
        <dbReference type="EMBL" id="SFN12539.1"/>
    </source>
</evidence>
<protein>
    <recommendedName>
        <fullName evidence="3">Lipoprotein</fullName>
    </recommendedName>
</protein>
<sequence>MKKYILFFLIMNLFTGCDYLNTYSIVNKSGEDLIVEASYYESYIDSANIKRSLMFDLAAKDILSLDTINYKLKLRLKPDEEFGLGFSINGVPKFDHNKEISIYKNDSLVFYGNQYIIQNLYTNSKQDHTEVLNIY</sequence>
<dbReference type="Proteomes" id="UP000199036">
    <property type="component" value="Unassembled WGS sequence"/>
</dbReference>
<dbReference type="EMBL" id="FOVI01000001">
    <property type="protein sequence ID" value="SFN12539.1"/>
    <property type="molecule type" value="Genomic_DNA"/>
</dbReference>
<keyword evidence="2" id="KW-1185">Reference proteome</keyword>
<dbReference type="RefSeq" id="WP_143095556.1">
    <property type="nucleotide sequence ID" value="NZ_FOVI01000001.1"/>
</dbReference>
<dbReference type="STRING" id="913024.SAMN05421741_101212"/>
<evidence type="ECO:0008006" key="3">
    <source>
        <dbReference type="Google" id="ProtNLM"/>
    </source>
</evidence>
<accession>A0A1I4WHQ0</accession>
<name>A0A1I4WHQ0_9FLAO</name>
<dbReference type="PROSITE" id="PS51257">
    <property type="entry name" value="PROKAR_LIPOPROTEIN"/>
    <property type="match status" value="1"/>
</dbReference>
<reference evidence="2" key="1">
    <citation type="submission" date="2016-10" db="EMBL/GenBank/DDBJ databases">
        <authorList>
            <person name="Varghese N."/>
            <person name="Submissions S."/>
        </authorList>
    </citation>
    <scope>NUCLEOTIDE SEQUENCE [LARGE SCALE GENOMIC DNA]</scope>
    <source>
        <strain evidence="2">DS-12</strain>
    </source>
</reference>
<gene>
    <name evidence="1" type="ORF">SAMN05421741_101212</name>
</gene>
<organism evidence="1 2">
    <name type="scientific">Paenimyroides ummariense</name>
    <dbReference type="NCBI Taxonomy" id="913024"/>
    <lineage>
        <taxon>Bacteria</taxon>
        <taxon>Pseudomonadati</taxon>
        <taxon>Bacteroidota</taxon>
        <taxon>Flavobacteriia</taxon>
        <taxon>Flavobacteriales</taxon>
        <taxon>Flavobacteriaceae</taxon>
        <taxon>Paenimyroides</taxon>
    </lineage>
</organism>
<dbReference type="AlphaFoldDB" id="A0A1I4WHQ0"/>
<evidence type="ECO:0000313" key="2">
    <source>
        <dbReference type="Proteomes" id="UP000199036"/>
    </source>
</evidence>
<proteinExistence type="predicted"/>